<feature type="chain" id="PRO_5045892461" evidence="2">
    <location>
        <begin position="25"/>
        <end position="516"/>
    </location>
</feature>
<comment type="caution">
    <text evidence="4">The sequence shown here is derived from an EMBL/GenBank/DDBJ whole genome shotgun (WGS) entry which is preliminary data.</text>
</comment>
<reference evidence="4 5" key="1">
    <citation type="submission" date="2019-11" db="EMBL/GenBank/DDBJ databases">
        <title>Draft genome sequences of five Paenibacillus species of dairy origin.</title>
        <authorList>
            <person name="Olajide A.M."/>
            <person name="Chen S."/>
            <person name="Lapointe G."/>
        </authorList>
    </citation>
    <scope>NUCLEOTIDE SEQUENCE [LARGE SCALE GENOMIC DNA]</scope>
    <source>
        <strain evidence="4 5">3CS1</strain>
    </source>
</reference>
<proteinExistence type="predicted"/>
<feature type="region of interest" description="Disordered" evidence="1">
    <location>
        <begin position="21"/>
        <end position="40"/>
    </location>
</feature>
<name>A0ABW9SYB6_9BACL</name>
<protein>
    <submittedName>
        <fullName evidence="4">Alpha/beta hydrolase</fullName>
    </submittedName>
</protein>
<dbReference type="InterPro" id="IPR029058">
    <property type="entry name" value="AB_hydrolase_fold"/>
</dbReference>
<accession>A0ABW9SYB6</accession>
<evidence type="ECO:0000256" key="1">
    <source>
        <dbReference type="SAM" id="MobiDB-lite"/>
    </source>
</evidence>
<evidence type="ECO:0000313" key="5">
    <source>
        <dbReference type="Proteomes" id="UP000435177"/>
    </source>
</evidence>
<feature type="signal peptide" evidence="2">
    <location>
        <begin position="1"/>
        <end position="24"/>
    </location>
</feature>
<evidence type="ECO:0000313" key="4">
    <source>
        <dbReference type="EMBL" id="MUG65822.1"/>
    </source>
</evidence>
<organism evidence="4 5">
    <name type="scientific">Paenibacillus campinasensis</name>
    <dbReference type="NCBI Taxonomy" id="66347"/>
    <lineage>
        <taxon>Bacteria</taxon>
        <taxon>Bacillati</taxon>
        <taxon>Bacillota</taxon>
        <taxon>Bacilli</taxon>
        <taxon>Bacillales</taxon>
        <taxon>Paenibacillaceae</taxon>
        <taxon>Paenibacillus</taxon>
    </lineage>
</organism>
<gene>
    <name evidence="4" type="ORF">GNP94_07340</name>
</gene>
<dbReference type="Pfam" id="PF24096">
    <property type="entry name" value="DUF7379"/>
    <property type="match status" value="1"/>
</dbReference>
<dbReference type="RefSeq" id="WP_095398459.1">
    <property type="nucleotide sequence ID" value="NZ_WOAA01000004.1"/>
</dbReference>
<dbReference type="Proteomes" id="UP000435177">
    <property type="component" value="Unassembled WGS sequence"/>
</dbReference>
<dbReference type="PANTHER" id="PTHR37946:SF1">
    <property type="entry name" value="SLL1969 PROTEIN"/>
    <property type="match status" value="1"/>
</dbReference>
<dbReference type="InterPro" id="IPR055803">
    <property type="entry name" value="DUF7379"/>
</dbReference>
<evidence type="ECO:0000259" key="3">
    <source>
        <dbReference type="Pfam" id="PF24096"/>
    </source>
</evidence>
<dbReference type="GO" id="GO:0016787">
    <property type="term" value="F:hydrolase activity"/>
    <property type="evidence" value="ECO:0007669"/>
    <property type="project" value="UniProtKB-KW"/>
</dbReference>
<feature type="compositionally biased region" description="Polar residues" evidence="1">
    <location>
        <begin position="21"/>
        <end position="33"/>
    </location>
</feature>
<feature type="domain" description="DUF7379" evidence="3">
    <location>
        <begin position="55"/>
        <end position="165"/>
    </location>
</feature>
<dbReference type="Gene3D" id="3.40.50.1820">
    <property type="entry name" value="alpha/beta hydrolase"/>
    <property type="match status" value="1"/>
</dbReference>
<keyword evidence="2" id="KW-0732">Signal</keyword>
<keyword evidence="5" id="KW-1185">Reference proteome</keyword>
<evidence type="ECO:0000256" key="2">
    <source>
        <dbReference type="SAM" id="SignalP"/>
    </source>
</evidence>
<keyword evidence="4" id="KW-0378">Hydrolase</keyword>
<dbReference type="EMBL" id="WOAA01000004">
    <property type="protein sequence ID" value="MUG65822.1"/>
    <property type="molecule type" value="Genomic_DNA"/>
</dbReference>
<dbReference type="SUPFAM" id="SSF53474">
    <property type="entry name" value="alpha/beta-Hydrolases"/>
    <property type="match status" value="1"/>
</dbReference>
<sequence>MRKWMSLLLAGLITFSITTSPVQAGKPTNPNTGGTPGSWTVGAAPERVDPSKPAILFVHGLNSSANVWYENNDMYEQAYNNGYQTSFINLYDITGTSESMWDNGRLLSGKIREISEHFGKKLIVIAHSKGGVDTQAAIVHYGAAPYVQRVITLGSPHHGSQLADLAYSSWAGWLADLIGSRNPGTASMQTSYMQYFRSQTDGLSSGRGVPFYTLAGNSWSSGSTSHFFGGLYLSSYGDNDGVVTVQSAYVPGGRMIRVGPWNHTSVRTGSHVYSLLAPYLQQAEPAQAFSSESGHERIAPSASVAHDPGSHYIRGGKLHGQATETLVVEDGVASVQLSWISDKPLHSLELTHPDGTVETLQPEMYQDEEIFQGAWHHQVLLNQPAPGAYELTASAPDAAAYLMAAQFHRPQDFKISLKSTGSEIQLQQQDQAHVNNISYDISYFGDPDSLSPQKLSPSISTKNFSANAKPDMSVFNKPGLYSITAEATGVTDKGYPFRRTIVQSVFVDESGRQYGL</sequence>
<dbReference type="PANTHER" id="PTHR37946">
    <property type="entry name" value="SLL1969 PROTEIN"/>
    <property type="match status" value="1"/>
</dbReference>